<keyword evidence="4" id="KW-0804">Transcription</keyword>
<dbReference type="InterPro" id="IPR013325">
    <property type="entry name" value="RNA_pol_sigma_r2"/>
</dbReference>
<sequence length="252" mass="27958">MHERDADRAHEDDVWLAGALSRFSRDRDPALRDEIVERANWLAVRAARRFVDRGEPFDDLLQVARLGLLKAVDRFDLSLGVPFGAYATPTVMGELRRYFRDHTWSVHVSRRAKDLRPMVNAASDKLAGELGRSPKVAEIAAVLDLGEDAVLEALEANNAYRAHVLDPAGTGHTPPVDGGFEDVLDRDLVQHLLDRLPARERTILVLRFFEGMTQSQIAERIGTSQVHVGRLITSSLAVLRAHLSAASRDTSG</sequence>
<dbReference type="SUPFAM" id="SSF88659">
    <property type="entry name" value="Sigma3 and sigma4 domains of RNA polymerase sigma factors"/>
    <property type="match status" value="2"/>
</dbReference>
<evidence type="ECO:0000256" key="3">
    <source>
        <dbReference type="ARBA" id="ARBA00023125"/>
    </source>
</evidence>
<keyword evidence="1" id="KW-0805">Transcription regulation</keyword>
<protein>
    <submittedName>
        <fullName evidence="8">Unannotated protein</fullName>
    </submittedName>
</protein>
<feature type="domain" description="RNA polymerase sigma-70 region 3" evidence="5">
    <location>
        <begin position="116"/>
        <end position="164"/>
    </location>
</feature>
<evidence type="ECO:0000256" key="4">
    <source>
        <dbReference type="ARBA" id="ARBA00023163"/>
    </source>
</evidence>
<dbReference type="Pfam" id="PF04539">
    <property type="entry name" value="Sigma70_r3"/>
    <property type="match status" value="1"/>
</dbReference>
<keyword evidence="3" id="KW-0238">DNA-binding</keyword>
<dbReference type="InterPro" id="IPR007627">
    <property type="entry name" value="RNA_pol_sigma70_r2"/>
</dbReference>
<dbReference type="Pfam" id="PF04542">
    <property type="entry name" value="Sigma70_r2"/>
    <property type="match status" value="1"/>
</dbReference>
<evidence type="ECO:0000259" key="6">
    <source>
        <dbReference type="Pfam" id="PF04542"/>
    </source>
</evidence>
<evidence type="ECO:0000256" key="2">
    <source>
        <dbReference type="ARBA" id="ARBA00023082"/>
    </source>
</evidence>
<dbReference type="AlphaFoldDB" id="A0A6J6GGU3"/>
<feature type="domain" description="RNA polymerase sigma-70 region 2" evidence="6">
    <location>
        <begin position="42"/>
        <end position="104"/>
    </location>
</feature>
<dbReference type="PRINTS" id="PR00046">
    <property type="entry name" value="SIGMA70FCT"/>
</dbReference>
<dbReference type="PANTHER" id="PTHR30385">
    <property type="entry name" value="SIGMA FACTOR F FLAGELLAR"/>
    <property type="match status" value="1"/>
</dbReference>
<dbReference type="InterPro" id="IPR014322">
    <property type="entry name" value="RNA_pol_sigma-B/F/G"/>
</dbReference>
<feature type="domain" description="RNA polymerase sigma-70 region 4" evidence="7">
    <location>
        <begin position="192"/>
        <end position="240"/>
    </location>
</feature>
<dbReference type="InterPro" id="IPR014284">
    <property type="entry name" value="RNA_pol_sigma-70_dom"/>
</dbReference>
<dbReference type="Pfam" id="PF04545">
    <property type="entry name" value="Sigma70_r4"/>
    <property type="match status" value="1"/>
</dbReference>
<dbReference type="InterPro" id="IPR007630">
    <property type="entry name" value="RNA_pol_sigma70_r4"/>
</dbReference>
<proteinExistence type="predicted"/>
<dbReference type="GO" id="GO:0006352">
    <property type="term" value="P:DNA-templated transcription initiation"/>
    <property type="evidence" value="ECO:0007669"/>
    <property type="project" value="InterPro"/>
</dbReference>
<dbReference type="CDD" id="cd06171">
    <property type="entry name" value="Sigma70_r4"/>
    <property type="match status" value="1"/>
</dbReference>
<dbReference type="Gene3D" id="1.10.10.10">
    <property type="entry name" value="Winged helix-like DNA-binding domain superfamily/Winged helix DNA-binding domain"/>
    <property type="match status" value="2"/>
</dbReference>
<evidence type="ECO:0000259" key="7">
    <source>
        <dbReference type="Pfam" id="PF04545"/>
    </source>
</evidence>
<dbReference type="GO" id="GO:0003677">
    <property type="term" value="F:DNA binding"/>
    <property type="evidence" value="ECO:0007669"/>
    <property type="project" value="UniProtKB-KW"/>
</dbReference>
<dbReference type="InterPro" id="IPR013324">
    <property type="entry name" value="RNA_pol_sigma_r3/r4-like"/>
</dbReference>
<dbReference type="SUPFAM" id="SSF88946">
    <property type="entry name" value="Sigma2 domain of RNA polymerase sigma factors"/>
    <property type="match status" value="1"/>
</dbReference>
<dbReference type="GO" id="GO:0016987">
    <property type="term" value="F:sigma factor activity"/>
    <property type="evidence" value="ECO:0007669"/>
    <property type="project" value="UniProtKB-KW"/>
</dbReference>
<dbReference type="EMBL" id="CAEZSR010000319">
    <property type="protein sequence ID" value="CAB4600552.1"/>
    <property type="molecule type" value="Genomic_DNA"/>
</dbReference>
<dbReference type="PANTHER" id="PTHR30385:SF4">
    <property type="entry name" value="RNA POLYMERASE SIGMA-E FACTOR"/>
    <property type="match status" value="1"/>
</dbReference>
<dbReference type="NCBIfam" id="TIGR02980">
    <property type="entry name" value="SigBFG"/>
    <property type="match status" value="1"/>
</dbReference>
<name>A0A6J6GGU3_9ZZZZ</name>
<dbReference type="Gene3D" id="1.20.120.1810">
    <property type="match status" value="1"/>
</dbReference>
<evidence type="ECO:0000313" key="8">
    <source>
        <dbReference type="EMBL" id="CAB4600552.1"/>
    </source>
</evidence>
<dbReference type="InterPro" id="IPR000943">
    <property type="entry name" value="RNA_pol_sigma70"/>
</dbReference>
<dbReference type="InterPro" id="IPR007624">
    <property type="entry name" value="RNA_pol_sigma70_r3"/>
</dbReference>
<gene>
    <name evidence="8" type="ORF">UFOPK1493_04295</name>
</gene>
<organism evidence="8">
    <name type="scientific">freshwater metagenome</name>
    <dbReference type="NCBI Taxonomy" id="449393"/>
    <lineage>
        <taxon>unclassified sequences</taxon>
        <taxon>metagenomes</taxon>
        <taxon>ecological metagenomes</taxon>
    </lineage>
</organism>
<evidence type="ECO:0000259" key="5">
    <source>
        <dbReference type="Pfam" id="PF04539"/>
    </source>
</evidence>
<accession>A0A6J6GGU3</accession>
<evidence type="ECO:0000256" key="1">
    <source>
        <dbReference type="ARBA" id="ARBA00023015"/>
    </source>
</evidence>
<dbReference type="NCBIfam" id="TIGR02937">
    <property type="entry name" value="sigma70-ECF"/>
    <property type="match status" value="1"/>
</dbReference>
<keyword evidence="2" id="KW-0731">Sigma factor</keyword>
<dbReference type="InterPro" id="IPR036388">
    <property type="entry name" value="WH-like_DNA-bd_sf"/>
</dbReference>
<reference evidence="8" key="1">
    <citation type="submission" date="2020-05" db="EMBL/GenBank/DDBJ databases">
        <authorList>
            <person name="Chiriac C."/>
            <person name="Salcher M."/>
            <person name="Ghai R."/>
            <person name="Kavagutti S V."/>
        </authorList>
    </citation>
    <scope>NUCLEOTIDE SEQUENCE</scope>
</reference>